<dbReference type="SUPFAM" id="SSF111331">
    <property type="entry name" value="NAD kinase/diacylglycerol kinase-like"/>
    <property type="match status" value="1"/>
</dbReference>
<evidence type="ECO:0000259" key="1">
    <source>
        <dbReference type="PROSITE" id="PS50146"/>
    </source>
</evidence>
<dbReference type="InterPro" id="IPR016064">
    <property type="entry name" value="NAD/diacylglycerol_kinase_sf"/>
</dbReference>
<evidence type="ECO:0000313" key="3">
    <source>
        <dbReference type="Proteomes" id="UP000230779"/>
    </source>
</evidence>
<comment type="caution">
    <text evidence="2">The sequence shown here is derived from an EMBL/GenBank/DDBJ whole genome shotgun (WGS) entry which is preliminary data.</text>
</comment>
<dbReference type="Gene3D" id="2.60.200.40">
    <property type="match status" value="1"/>
</dbReference>
<proteinExistence type="predicted"/>
<protein>
    <recommendedName>
        <fullName evidence="1">DAGKc domain-containing protein</fullName>
    </recommendedName>
</protein>
<sequence length="281" mass="31273">PNSGIERRQKIALKKLVAKLGKNGIAYEIYRKVEEIPSNSANQAVDRLIVLGGDGTVSFAARFLYHNNIDLPIAIIPVGSGNVFAQSLKISLIIRKSIKTALKGKPKKVFPGLINNQEIFVLGVTTGIHADLMNTTPRWSKKIVGIVAYYLRLPLHLIKIKKHQYILTFPNKKPLQTEASAVFVLNGLPRIGGEPLNKMDPLKPKLYTLVLEVANPYEIARAVSSVFILRKMPKKKVYYFETKMVSLETNDAPLIIDGEAAKEKKLSISIAPRALRFLLPK</sequence>
<dbReference type="InterPro" id="IPR001206">
    <property type="entry name" value="Diacylglycerol_kinase_cat_dom"/>
</dbReference>
<accession>A0A2M7RIT8</accession>
<evidence type="ECO:0000313" key="2">
    <source>
        <dbReference type="EMBL" id="PIY96286.1"/>
    </source>
</evidence>
<name>A0A2M7RIT8_9BACT</name>
<feature type="domain" description="DAGKc" evidence="1">
    <location>
        <begin position="1"/>
        <end position="118"/>
    </location>
</feature>
<reference evidence="2 3" key="1">
    <citation type="submission" date="2017-09" db="EMBL/GenBank/DDBJ databases">
        <title>Depth-based differentiation of microbial function through sediment-hosted aquifers and enrichment of novel symbionts in the deep terrestrial subsurface.</title>
        <authorList>
            <person name="Probst A.J."/>
            <person name="Ladd B."/>
            <person name="Jarett J.K."/>
            <person name="Geller-Mcgrath D.E."/>
            <person name="Sieber C.M."/>
            <person name="Emerson J.B."/>
            <person name="Anantharaman K."/>
            <person name="Thomas B.C."/>
            <person name="Malmstrom R."/>
            <person name="Stieglmeier M."/>
            <person name="Klingl A."/>
            <person name="Woyke T."/>
            <person name="Ryan C.M."/>
            <person name="Banfield J.F."/>
        </authorList>
    </citation>
    <scope>NUCLEOTIDE SEQUENCE [LARGE SCALE GENOMIC DNA]</scope>
    <source>
        <strain evidence="2">CG_4_10_14_0_8_um_filter_42_10</strain>
    </source>
</reference>
<dbReference type="GO" id="GO:0016301">
    <property type="term" value="F:kinase activity"/>
    <property type="evidence" value="ECO:0007669"/>
    <property type="project" value="InterPro"/>
</dbReference>
<dbReference type="EMBL" id="PFMD01000052">
    <property type="protein sequence ID" value="PIY96286.1"/>
    <property type="molecule type" value="Genomic_DNA"/>
</dbReference>
<dbReference type="SMART" id="SM00046">
    <property type="entry name" value="DAGKc"/>
    <property type="match status" value="1"/>
</dbReference>
<dbReference type="InterPro" id="IPR017438">
    <property type="entry name" value="ATP-NAD_kinase_N"/>
</dbReference>
<dbReference type="AlphaFoldDB" id="A0A2M7RIT8"/>
<feature type="non-terminal residue" evidence="2">
    <location>
        <position position="1"/>
    </location>
</feature>
<dbReference type="Proteomes" id="UP000230779">
    <property type="component" value="Unassembled WGS sequence"/>
</dbReference>
<dbReference type="Gene3D" id="3.40.50.10330">
    <property type="entry name" value="Probable inorganic polyphosphate/atp-NAD kinase, domain 1"/>
    <property type="match status" value="1"/>
</dbReference>
<gene>
    <name evidence="2" type="ORF">COY66_04590</name>
</gene>
<dbReference type="PROSITE" id="PS50146">
    <property type="entry name" value="DAGK"/>
    <property type="match status" value="1"/>
</dbReference>
<dbReference type="Pfam" id="PF00781">
    <property type="entry name" value="DAGK_cat"/>
    <property type="match status" value="1"/>
</dbReference>
<organism evidence="2 3">
    <name type="scientific">Candidatus Kerfeldbacteria bacterium CG_4_10_14_0_8_um_filter_42_10</name>
    <dbReference type="NCBI Taxonomy" id="2014248"/>
    <lineage>
        <taxon>Bacteria</taxon>
        <taxon>Candidatus Kerfeldiibacteriota</taxon>
    </lineage>
</organism>